<organism evidence="3 4">
    <name type="scientific">Porcisia hertigi</name>
    <dbReference type="NCBI Taxonomy" id="2761500"/>
    <lineage>
        <taxon>Eukaryota</taxon>
        <taxon>Discoba</taxon>
        <taxon>Euglenozoa</taxon>
        <taxon>Kinetoplastea</taxon>
        <taxon>Metakinetoplastina</taxon>
        <taxon>Trypanosomatida</taxon>
        <taxon>Trypanosomatidae</taxon>
        <taxon>Leishmaniinae</taxon>
        <taxon>Porcisia</taxon>
    </lineage>
</organism>
<dbReference type="PANTHER" id="PTHR36058:SF1">
    <property type="entry name" value="NUCLEOPHOSMIN"/>
    <property type="match status" value="1"/>
</dbReference>
<feature type="compositionally biased region" description="Basic and acidic residues" evidence="1">
    <location>
        <begin position="304"/>
        <end position="323"/>
    </location>
</feature>
<gene>
    <name evidence="3" type="ORF">JKF63_00842</name>
</gene>
<feature type="chain" id="PRO_5032871019" evidence="2">
    <location>
        <begin position="38"/>
        <end position="333"/>
    </location>
</feature>
<feature type="signal peptide" evidence="2">
    <location>
        <begin position="1"/>
        <end position="37"/>
    </location>
</feature>
<name>A0A836I8Z2_9TRYP</name>
<keyword evidence="4" id="KW-1185">Reference proteome</keyword>
<dbReference type="AlphaFoldDB" id="A0A836I8Z2"/>
<dbReference type="GeneID" id="94286968"/>
<comment type="caution">
    <text evidence="3">The sequence shown here is derived from an EMBL/GenBank/DDBJ whole genome shotgun (WGS) entry which is preliminary data.</text>
</comment>
<dbReference type="KEGG" id="phet:94286968"/>
<dbReference type="OrthoDB" id="271487at2759"/>
<evidence type="ECO:0000313" key="3">
    <source>
        <dbReference type="EMBL" id="KAG5490720.1"/>
    </source>
</evidence>
<proteinExistence type="predicted"/>
<sequence length="333" mass="37631">MLSCSPRSRVWATRQLATTVVLLLLCVLVVVTGRTSARKQLPVNTPFPPVVQNALRCDVCSFIVTNALHQVEAKRKELHAKRLQVREDDVLEEVENMCVPFKEQGEWIRQVALQVEEKTPARSSAGSSVTATPQYQMSVGVVNYFSKCGRTCDTVAMLCEEWMDSSYMDGFSGRLVKEAKGRRDIDSTARRSAIFSTFCAPSPHCKKHAALVSKLNAALAKNSDLRAAISLDRPQEIEPEEREMETMLHRLTREQGQSADVFSRDEIRRMKDAFVNGNKEDVQAVDPVAFNLNDDEFATLQRYMRGEDGHEKQQQQQQREYRRSSSPTDADDL</sequence>
<feature type="compositionally biased region" description="Polar residues" evidence="1">
    <location>
        <begin position="324"/>
        <end position="333"/>
    </location>
</feature>
<evidence type="ECO:0000256" key="1">
    <source>
        <dbReference type="SAM" id="MobiDB-lite"/>
    </source>
</evidence>
<dbReference type="Proteomes" id="UP000674318">
    <property type="component" value="Unassembled WGS sequence"/>
</dbReference>
<accession>A0A836I8Z2</accession>
<feature type="region of interest" description="Disordered" evidence="1">
    <location>
        <begin position="303"/>
        <end position="333"/>
    </location>
</feature>
<keyword evidence="2" id="KW-0732">Signal</keyword>
<protein>
    <submittedName>
        <fullName evidence="3">Uncharacterized protein</fullName>
    </submittedName>
</protein>
<evidence type="ECO:0000256" key="2">
    <source>
        <dbReference type="SAM" id="SignalP"/>
    </source>
</evidence>
<dbReference type="EMBL" id="JAFJZO010000036">
    <property type="protein sequence ID" value="KAG5490720.1"/>
    <property type="molecule type" value="Genomic_DNA"/>
</dbReference>
<evidence type="ECO:0000313" key="4">
    <source>
        <dbReference type="Proteomes" id="UP000674318"/>
    </source>
</evidence>
<dbReference type="RefSeq" id="XP_067753048.1">
    <property type="nucleotide sequence ID" value="XM_067896891.1"/>
</dbReference>
<reference evidence="3 4" key="1">
    <citation type="submission" date="2021-02" db="EMBL/GenBank/DDBJ databases">
        <title>Porcisia hertigi Genome sequencing and assembly.</title>
        <authorList>
            <person name="Almutairi H."/>
            <person name="Gatherer D."/>
        </authorList>
    </citation>
    <scope>NUCLEOTIDE SEQUENCE [LARGE SCALE GENOMIC DNA]</scope>
    <source>
        <strain evidence="3 4">C119</strain>
    </source>
</reference>
<dbReference type="PANTHER" id="PTHR36058">
    <property type="entry name" value="NUCLEOPHOSMIN"/>
    <property type="match status" value="1"/>
</dbReference>